<organism evidence="1">
    <name type="scientific">marine sediment metagenome</name>
    <dbReference type="NCBI Taxonomy" id="412755"/>
    <lineage>
        <taxon>unclassified sequences</taxon>
        <taxon>metagenomes</taxon>
        <taxon>ecological metagenomes</taxon>
    </lineage>
</organism>
<accession>X1UHR3</accession>
<evidence type="ECO:0000313" key="1">
    <source>
        <dbReference type="EMBL" id="GAJ03112.1"/>
    </source>
</evidence>
<sequence>MAGSIKSELSCGVEHGCDVLGGNAGLDIVNVIEDVAAPGLENFEVLPDVPPYFVRRGKGKNVLSIDSAAPENQ</sequence>
<name>X1UHR3_9ZZZZ</name>
<reference evidence="1" key="1">
    <citation type="journal article" date="2014" name="Front. Microbiol.">
        <title>High frequency of phylogenetically diverse reductive dehalogenase-homologous genes in deep subseafloor sedimentary metagenomes.</title>
        <authorList>
            <person name="Kawai M."/>
            <person name="Futagami T."/>
            <person name="Toyoda A."/>
            <person name="Takaki Y."/>
            <person name="Nishi S."/>
            <person name="Hori S."/>
            <person name="Arai W."/>
            <person name="Tsubouchi T."/>
            <person name="Morono Y."/>
            <person name="Uchiyama I."/>
            <person name="Ito T."/>
            <person name="Fujiyama A."/>
            <person name="Inagaki F."/>
            <person name="Takami H."/>
        </authorList>
    </citation>
    <scope>NUCLEOTIDE SEQUENCE</scope>
    <source>
        <strain evidence="1">Expedition CK06-06</strain>
    </source>
</reference>
<dbReference type="AlphaFoldDB" id="X1UHR3"/>
<dbReference type="EMBL" id="BARW01032720">
    <property type="protein sequence ID" value="GAJ03112.1"/>
    <property type="molecule type" value="Genomic_DNA"/>
</dbReference>
<comment type="caution">
    <text evidence="1">The sequence shown here is derived from an EMBL/GenBank/DDBJ whole genome shotgun (WGS) entry which is preliminary data.</text>
</comment>
<proteinExistence type="predicted"/>
<protein>
    <submittedName>
        <fullName evidence="1">Uncharacterized protein</fullName>
    </submittedName>
</protein>
<gene>
    <name evidence="1" type="ORF">S12H4_51721</name>
</gene>
<feature type="non-terminal residue" evidence="1">
    <location>
        <position position="73"/>
    </location>
</feature>